<dbReference type="Proteomes" id="UP000176429">
    <property type="component" value="Unassembled WGS sequence"/>
</dbReference>
<accession>A0A1G2P269</accession>
<protein>
    <submittedName>
        <fullName evidence="1">Uncharacterized protein</fullName>
    </submittedName>
</protein>
<dbReference type="AlphaFoldDB" id="A0A1G2P269"/>
<dbReference type="EMBL" id="MHSH01000005">
    <property type="protein sequence ID" value="OHA42428.1"/>
    <property type="molecule type" value="Genomic_DNA"/>
</dbReference>
<gene>
    <name evidence="1" type="ORF">A3H68_00460</name>
</gene>
<reference evidence="1 2" key="1">
    <citation type="journal article" date="2016" name="Nat. Commun.">
        <title>Thousands of microbial genomes shed light on interconnected biogeochemical processes in an aquifer system.</title>
        <authorList>
            <person name="Anantharaman K."/>
            <person name="Brown C.T."/>
            <person name="Hug L.A."/>
            <person name="Sharon I."/>
            <person name="Castelle C.J."/>
            <person name="Probst A.J."/>
            <person name="Thomas B.C."/>
            <person name="Singh A."/>
            <person name="Wilkins M.J."/>
            <person name="Karaoz U."/>
            <person name="Brodie E.L."/>
            <person name="Williams K.H."/>
            <person name="Hubbard S.S."/>
            <person name="Banfield J.F."/>
        </authorList>
    </citation>
    <scope>NUCLEOTIDE SEQUENCE [LARGE SCALE GENOMIC DNA]</scope>
</reference>
<sequence length="106" mass="12475">MKIKNYQQQNKVLYKEPVFLFTSSSMRIAAYAGWYSAIGDEKEAERSVRQAYADWAKEIGAGRKYDFLGRFNNDIYKKIDFNKLKKLTDAYLLAIKKEIKKYPKES</sequence>
<proteinExistence type="predicted"/>
<evidence type="ECO:0000313" key="2">
    <source>
        <dbReference type="Proteomes" id="UP000176429"/>
    </source>
</evidence>
<comment type="caution">
    <text evidence="1">The sequence shown here is derived from an EMBL/GenBank/DDBJ whole genome shotgun (WGS) entry which is preliminary data.</text>
</comment>
<organism evidence="1 2">
    <name type="scientific">Candidatus Taylorbacteria bacterium RIFCSPLOWO2_02_FULL_46_40</name>
    <dbReference type="NCBI Taxonomy" id="1802329"/>
    <lineage>
        <taxon>Bacteria</taxon>
        <taxon>Candidatus Tayloriibacteriota</taxon>
    </lineage>
</organism>
<evidence type="ECO:0000313" key="1">
    <source>
        <dbReference type="EMBL" id="OHA42428.1"/>
    </source>
</evidence>
<name>A0A1G2P269_9BACT</name>